<name>A0ABM0JN60_APLCA</name>
<dbReference type="GeneID" id="101850800"/>
<feature type="region of interest" description="Disordered" evidence="1">
    <location>
        <begin position="330"/>
        <end position="366"/>
    </location>
</feature>
<accession>A0ABM0JN60</accession>
<organism evidence="2 3">
    <name type="scientific">Aplysia californica</name>
    <name type="common">California sea hare</name>
    <dbReference type="NCBI Taxonomy" id="6500"/>
    <lineage>
        <taxon>Eukaryota</taxon>
        <taxon>Metazoa</taxon>
        <taxon>Spiralia</taxon>
        <taxon>Lophotrochozoa</taxon>
        <taxon>Mollusca</taxon>
        <taxon>Gastropoda</taxon>
        <taxon>Heterobranchia</taxon>
        <taxon>Euthyneura</taxon>
        <taxon>Tectipleura</taxon>
        <taxon>Aplysiida</taxon>
        <taxon>Aplysioidea</taxon>
        <taxon>Aplysiidae</taxon>
        <taxon>Aplysia</taxon>
    </lineage>
</organism>
<proteinExistence type="predicted"/>
<dbReference type="RefSeq" id="XP_005097604.2">
    <property type="nucleotide sequence ID" value="XM_005097547.3"/>
</dbReference>
<evidence type="ECO:0000313" key="2">
    <source>
        <dbReference type="Proteomes" id="UP000694888"/>
    </source>
</evidence>
<keyword evidence="2" id="KW-1185">Reference proteome</keyword>
<protein>
    <submittedName>
        <fullName evidence="3">Uncharacterized protein LOC101850800</fullName>
    </submittedName>
</protein>
<feature type="compositionally biased region" description="Low complexity" evidence="1">
    <location>
        <begin position="343"/>
        <end position="358"/>
    </location>
</feature>
<reference evidence="3" key="1">
    <citation type="submission" date="2025-08" db="UniProtKB">
        <authorList>
            <consortium name="RefSeq"/>
        </authorList>
    </citation>
    <scope>IDENTIFICATION</scope>
</reference>
<evidence type="ECO:0000256" key="1">
    <source>
        <dbReference type="SAM" id="MobiDB-lite"/>
    </source>
</evidence>
<sequence length="366" mass="42463">MEQGGKLPDITEYTDRYIKYPYQARAHETKKSEEPAAESLPNLEFWPKTYEDALKILEPTRAKGVKFPGDSEYVDKYVPPSEMSPKPDPHAHLENVKVDMLTGRPRTPNDPYTVLTQQQLKNMKQDSAPFFMKEDLNAGPGSRNGPVIRPAPIDRYATNTSQFLFRDNPPKTHPHCWVDDQWKRDPPADHNTCRLGASLRWGPQKTGQRTIDHFHKEDVHRYLNIDVYKRNPTNVPSMVVMKHGRPSEGYYQQRNPNFNTWFGSTHQLNETNVLTTIRPKTYAEYAQVKAMEQDYNRHKAAQWPEISEYTDKFLLNSKVPVELNDMETKKQFHREKRRREAEATLQAQSLATQQQATTTKREAIPA</sequence>
<evidence type="ECO:0000313" key="3">
    <source>
        <dbReference type="RefSeq" id="XP_005097604.2"/>
    </source>
</evidence>
<gene>
    <name evidence="3" type="primary">LOC101850800</name>
</gene>
<dbReference type="Proteomes" id="UP000694888">
    <property type="component" value="Unplaced"/>
</dbReference>